<proteinExistence type="predicted"/>
<feature type="transmembrane region" description="Helical" evidence="1">
    <location>
        <begin position="6"/>
        <end position="26"/>
    </location>
</feature>
<feature type="transmembrane region" description="Helical" evidence="1">
    <location>
        <begin position="69"/>
        <end position="87"/>
    </location>
</feature>
<keyword evidence="1" id="KW-0812">Transmembrane</keyword>
<dbReference type="EMBL" id="JBHLVO010000022">
    <property type="protein sequence ID" value="MFC0273604.1"/>
    <property type="molecule type" value="Genomic_DNA"/>
</dbReference>
<keyword evidence="1" id="KW-0472">Membrane</keyword>
<comment type="caution">
    <text evidence="2">The sequence shown here is derived from an EMBL/GenBank/DDBJ whole genome shotgun (WGS) entry which is preliminary data.</text>
</comment>
<evidence type="ECO:0000313" key="2">
    <source>
        <dbReference type="EMBL" id="MFC0273604.1"/>
    </source>
</evidence>
<sequence>MNKIRYLLAFIIYGVWLIYMAFIVIFKGSIAGIPFFQFNFLLVSTIVFPIIIFYQYIKNAGDLKETSNFAYAAIIGTTFILFSGQLVNTIETVSRIIQGS</sequence>
<feature type="transmembrane region" description="Helical" evidence="1">
    <location>
        <begin position="38"/>
        <end position="57"/>
    </location>
</feature>
<keyword evidence="3" id="KW-1185">Reference proteome</keyword>
<accession>A0ABV6GIU7</accession>
<name>A0ABV6GIU7_9BACI</name>
<protein>
    <recommendedName>
        <fullName evidence="4">CPBP family intramembrane metalloprotease</fullName>
    </recommendedName>
</protein>
<gene>
    <name evidence="2" type="ORF">ACFFIX_19620</name>
</gene>
<evidence type="ECO:0008006" key="4">
    <source>
        <dbReference type="Google" id="ProtNLM"/>
    </source>
</evidence>
<dbReference type="RefSeq" id="WP_378937072.1">
    <property type="nucleotide sequence ID" value="NZ_JBHLVO010000022.1"/>
</dbReference>
<keyword evidence="1" id="KW-1133">Transmembrane helix</keyword>
<evidence type="ECO:0000313" key="3">
    <source>
        <dbReference type="Proteomes" id="UP001589854"/>
    </source>
</evidence>
<organism evidence="2 3">
    <name type="scientific">Metabacillus herbersteinensis</name>
    <dbReference type="NCBI Taxonomy" id="283816"/>
    <lineage>
        <taxon>Bacteria</taxon>
        <taxon>Bacillati</taxon>
        <taxon>Bacillota</taxon>
        <taxon>Bacilli</taxon>
        <taxon>Bacillales</taxon>
        <taxon>Bacillaceae</taxon>
        <taxon>Metabacillus</taxon>
    </lineage>
</organism>
<reference evidence="2 3" key="1">
    <citation type="submission" date="2024-09" db="EMBL/GenBank/DDBJ databases">
        <authorList>
            <person name="Sun Q."/>
            <person name="Mori K."/>
        </authorList>
    </citation>
    <scope>NUCLEOTIDE SEQUENCE [LARGE SCALE GENOMIC DNA]</scope>
    <source>
        <strain evidence="2 3">CCM 7228</strain>
    </source>
</reference>
<evidence type="ECO:0000256" key="1">
    <source>
        <dbReference type="SAM" id="Phobius"/>
    </source>
</evidence>
<dbReference type="Proteomes" id="UP001589854">
    <property type="component" value="Unassembled WGS sequence"/>
</dbReference>